<sequence length="223" mass="23926">MAAVLHTASGDVFCKGASVDAPTAWTHRREAQLNQFVPPIAPRIRWHIATGGWVVNGFDRALGRHVDVTPGSPDLPVLASTLTMMSTVRAPAAMIQPATARWAAAIAPDLVDGDILIHTDATPKNYVIEGNSISVVDWSAPCRGAAWIDTALMVIRLIRAGHTPDRAEQWAGLVPAWSSAPRHAVTAFVEQSARRLNNRAQTSPAVHLRELAQAATSWASART</sequence>
<gene>
    <name evidence="1" type="ORF">LR394_33895</name>
</gene>
<protein>
    <recommendedName>
        <fullName evidence="3">Aminoglycoside phosphotransferase</fullName>
    </recommendedName>
</protein>
<dbReference type="InterPro" id="IPR011009">
    <property type="entry name" value="Kinase-like_dom_sf"/>
</dbReference>
<comment type="caution">
    <text evidence="1">The sequence shown here is derived from an EMBL/GenBank/DDBJ whole genome shotgun (WGS) entry which is preliminary data.</text>
</comment>
<dbReference type="SUPFAM" id="SSF56112">
    <property type="entry name" value="Protein kinase-like (PK-like)"/>
    <property type="match status" value="1"/>
</dbReference>
<dbReference type="RefSeq" id="WP_231448719.1">
    <property type="nucleotide sequence ID" value="NZ_JAJOMB010000025.1"/>
</dbReference>
<proteinExistence type="predicted"/>
<dbReference type="EMBL" id="JAJOMB010000025">
    <property type="protein sequence ID" value="MCD5315899.1"/>
    <property type="molecule type" value="Genomic_DNA"/>
</dbReference>
<evidence type="ECO:0000313" key="2">
    <source>
        <dbReference type="Proteomes" id="UP001138997"/>
    </source>
</evidence>
<dbReference type="AlphaFoldDB" id="A0A9X1NLC2"/>
<evidence type="ECO:0008006" key="3">
    <source>
        <dbReference type="Google" id="ProtNLM"/>
    </source>
</evidence>
<organism evidence="1 2">
    <name type="scientific">Kineosporia babensis</name>
    <dbReference type="NCBI Taxonomy" id="499548"/>
    <lineage>
        <taxon>Bacteria</taxon>
        <taxon>Bacillati</taxon>
        <taxon>Actinomycetota</taxon>
        <taxon>Actinomycetes</taxon>
        <taxon>Kineosporiales</taxon>
        <taxon>Kineosporiaceae</taxon>
        <taxon>Kineosporia</taxon>
    </lineage>
</organism>
<keyword evidence="2" id="KW-1185">Reference proteome</keyword>
<name>A0A9X1NLC2_9ACTN</name>
<dbReference type="Proteomes" id="UP001138997">
    <property type="component" value="Unassembled WGS sequence"/>
</dbReference>
<reference evidence="1" key="1">
    <citation type="submission" date="2021-11" db="EMBL/GenBank/DDBJ databases">
        <title>Streptomyces corallinus and Kineosporia corallina sp. nov., two new coral-derived marine actinobacteria.</title>
        <authorList>
            <person name="Buangrab K."/>
            <person name="Sutthacheep M."/>
            <person name="Yeemin T."/>
            <person name="Harunari E."/>
            <person name="Igarashi Y."/>
            <person name="Sripreechasak P."/>
            <person name="Kanchanasin P."/>
            <person name="Tanasupawat S."/>
            <person name="Phongsopitanun W."/>
        </authorList>
    </citation>
    <scope>NUCLEOTIDE SEQUENCE</scope>
    <source>
        <strain evidence="1">JCM 31032</strain>
    </source>
</reference>
<evidence type="ECO:0000313" key="1">
    <source>
        <dbReference type="EMBL" id="MCD5315899.1"/>
    </source>
</evidence>
<accession>A0A9X1NLC2</accession>